<keyword evidence="6" id="KW-0653">Protein transport</keyword>
<evidence type="ECO:0000256" key="9">
    <source>
        <dbReference type="SAM" id="MobiDB-lite"/>
    </source>
</evidence>
<dbReference type="InterPro" id="IPR016024">
    <property type="entry name" value="ARM-type_fold"/>
</dbReference>
<dbReference type="SUPFAM" id="SSF48371">
    <property type="entry name" value="ARM repeat"/>
    <property type="match status" value="1"/>
</dbReference>
<name>A0A443SBN6_9ACAR</name>
<reference evidence="10 11" key="1">
    <citation type="journal article" date="2018" name="Gigascience">
        <title>Genomes of trombidid mites reveal novel predicted allergens and laterally-transferred genes associated with secondary metabolism.</title>
        <authorList>
            <person name="Dong X."/>
            <person name="Chaisiri K."/>
            <person name="Xia D."/>
            <person name="Armstrong S.D."/>
            <person name="Fang Y."/>
            <person name="Donnelly M.J."/>
            <person name="Kadowaki T."/>
            <person name="McGarry J.W."/>
            <person name="Darby A.C."/>
            <person name="Makepeace B.L."/>
        </authorList>
    </citation>
    <scope>NUCLEOTIDE SEQUENCE [LARGE SCALE GENOMIC DNA]</scope>
    <source>
        <strain evidence="10">UoL-UT</strain>
    </source>
</reference>
<comment type="caution">
    <text evidence="10">The sequence shown here is derived from an EMBL/GenBank/DDBJ whole genome shotgun (WGS) entry which is preliminary data.</text>
</comment>
<keyword evidence="4" id="KW-0813">Transport</keyword>
<gene>
    <name evidence="10" type="ORF">B4U80_13145</name>
</gene>
<accession>A0A443SBN6</accession>
<dbReference type="PANTHER" id="PTHR12596:SF1">
    <property type="entry name" value="EXPORTIN-4"/>
    <property type="match status" value="1"/>
</dbReference>
<dbReference type="Proteomes" id="UP000288716">
    <property type="component" value="Unassembled WGS sequence"/>
</dbReference>
<comment type="similarity">
    <text evidence="3">Belongs to the exportin family.</text>
</comment>
<dbReference type="GO" id="GO:0005737">
    <property type="term" value="C:cytoplasm"/>
    <property type="evidence" value="ECO:0007669"/>
    <property type="project" value="UniProtKB-SubCell"/>
</dbReference>
<dbReference type="VEuPathDB" id="VectorBase:LDEU007063"/>
<keyword evidence="7" id="KW-0539">Nucleus</keyword>
<evidence type="ECO:0000256" key="2">
    <source>
        <dbReference type="ARBA" id="ARBA00004496"/>
    </source>
</evidence>
<evidence type="ECO:0000256" key="8">
    <source>
        <dbReference type="ARBA" id="ARBA00040444"/>
    </source>
</evidence>
<dbReference type="GO" id="GO:0005049">
    <property type="term" value="F:nuclear export signal receptor activity"/>
    <property type="evidence" value="ECO:0007669"/>
    <property type="project" value="InterPro"/>
</dbReference>
<dbReference type="GO" id="GO:0005643">
    <property type="term" value="C:nuclear pore"/>
    <property type="evidence" value="ECO:0007669"/>
    <property type="project" value="TreeGrafter"/>
</dbReference>
<keyword evidence="5" id="KW-0963">Cytoplasm</keyword>
<evidence type="ECO:0000313" key="10">
    <source>
        <dbReference type="EMBL" id="RWS24976.1"/>
    </source>
</evidence>
<evidence type="ECO:0000256" key="1">
    <source>
        <dbReference type="ARBA" id="ARBA00004123"/>
    </source>
</evidence>
<evidence type="ECO:0000256" key="4">
    <source>
        <dbReference type="ARBA" id="ARBA00022448"/>
    </source>
</evidence>
<evidence type="ECO:0000256" key="5">
    <source>
        <dbReference type="ARBA" id="ARBA00022490"/>
    </source>
</evidence>
<dbReference type="Gene3D" id="1.25.10.10">
    <property type="entry name" value="Leucine-rich Repeat Variant"/>
    <property type="match status" value="1"/>
</dbReference>
<organism evidence="10 11">
    <name type="scientific">Leptotrombidium deliense</name>
    <dbReference type="NCBI Taxonomy" id="299467"/>
    <lineage>
        <taxon>Eukaryota</taxon>
        <taxon>Metazoa</taxon>
        <taxon>Ecdysozoa</taxon>
        <taxon>Arthropoda</taxon>
        <taxon>Chelicerata</taxon>
        <taxon>Arachnida</taxon>
        <taxon>Acari</taxon>
        <taxon>Acariformes</taxon>
        <taxon>Trombidiformes</taxon>
        <taxon>Prostigmata</taxon>
        <taxon>Anystina</taxon>
        <taxon>Parasitengona</taxon>
        <taxon>Trombiculoidea</taxon>
        <taxon>Trombiculidae</taxon>
        <taxon>Leptotrombidium</taxon>
    </lineage>
</organism>
<dbReference type="InterPro" id="IPR011989">
    <property type="entry name" value="ARM-like"/>
</dbReference>
<dbReference type="OrthoDB" id="5548448at2759"/>
<proteinExistence type="inferred from homology"/>
<evidence type="ECO:0000256" key="6">
    <source>
        <dbReference type="ARBA" id="ARBA00022927"/>
    </source>
</evidence>
<dbReference type="GO" id="GO:0006611">
    <property type="term" value="P:protein export from nucleus"/>
    <property type="evidence" value="ECO:0007669"/>
    <property type="project" value="TreeGrafter"/>
</dbReference>
<sequence>MSAEIVQQLESYANVLLAPPTEVNNEQRKEAQTVFIEFQKTKTPFELCRHVLETSNVVFVQFQAAACLKNGVIRDWSYLKQENMSLQLLNYLLEFVGSRQQLENCVREQLLLVCAIILKRCGIDENSEAHRRLRLRQIEVEDSTEPVDANSQLPQVSVNMFNSVLSVISMLSSDSLQSFSSPQQNGDITYIKGMTACSFILAILNEYSSSTRASDFGLPWIKHLDTKKKFETNHLKNIFSTVLQALHNTVQPQVNSEVLRRPECLSIILKLVQILETILTWNFDLITIISSQYAKHVDGIENPVLQPGLDWVDIFINGNIIEFIFYLYIRIRDLGDEKLTHHSLQCLSQLSSLTGTIISNPKNRIQFISFFLNGTLHLLKQGFHKFEAVPVSTMLYRICLHLQSRDTIKLVDKEICVRFVTMMCDLTCKLFVDYLKAEEGKDINDESDAEKFKQAIDNFCDAWMVLMQAIEKYEKFNVFRSTDSPTDEVDGGSSSRQSQSQDVIDQRVINECSRKIFECFLRCHLTQPEGLRGLVSKSVEADIYDFEEGDHVTYNEQLNAIGCFARVDASHSISCLTQLLNLRVNQLQSCLQSITSNSGAEVQQQWACINEDIHWLIMIVTWTLTQSNYGERDMIPLQLMHLSINSNSDSTKTVNALRSCDVGTDDSKVDPIVKLLLCVFKICSLEKYILENKMHCLMSPQVSLTLTLFITRFLCGYLLPNENDYTDMSLCLNACFGRDSPAAADTLNFLFDHIITKLFAWSSEADVTESSAAALVTFIQNSPERGKALM</sequence>
<dbReference type="AlphaFoldDB" id="A0A443SBN6"/>
<evidence type="ECO:0000256" key="3">
    <source>
        <dbReference type="ARBA" id="ARBA00009466"/>
    </source>
</evidence>
<comment type="subcellular location">
    <subcellularLocation>
        <location evidence="2">Cytoplasm</location>
    </subcellularLocation>
    <subcellularLocation>
        <location evidence="1">Nucleus</location>
    </subcellularLocation>
</comment>
<feature type="region of interest" description="Disordered" evidence="9">
    <location>
        <begin position="483"/>
        <end position="502"/>
    </location>
</feature>
<keyword evidence="11" id="KW-1185">Reference proteome</keyword>
<evidence type="ECO:0000256" key="7">
    <source>
        <dbReference type="ARBA" id="ARBA00023242"/>
    </source>
</evidence>
<dbReference type="PANTHER" id="PTHR12596">
    <property type="entry name" value="EXPORTIN 4,7-RELATED"/>
    <property type="match status" value="1"/>
</dbReference>
<protein>
    <recommendedName>
        <fullName evidence="8">Exportin-4</fullName>
    </recommendedName>
</protein>
<feature type="non-terminal residue" evidence="10">
    <location>
        <position position="790"/>
    </location>
</feature>
<evidence type="ECO:0000313" key="11">
    <source>
        <dbReference type="Proteomes" id="UP000288716"/>
    </source>
</evidence>
<feature type="compositionally biased region" description="Low complexity" evidence="9">
    <location>
        <begin position="491"/>
        <end position="502"/>
    </location>
</feature>
<dbReference type="EMBL" id="NCKV01004194">
    <property type="protein sequence ID" value="RWS24976.1"/>
    <property type="molecule type" value="Genomic_DNA"/>
</dbReference>
<dbReference type="STRING" id="299467.A0A443SBN6"/>
<dbReference type="InterPro" id="IPR044189">
    <property type="entry name" value="XPO4/7-like"/>
</dbReference>